<evidence type="ECO:0000313" key="11">
    <source>
        <dbReference type="Proteomes" id="UP000231602"/>
    </source>
</evidence>
<dbReference type="CDD" id="cd02134">
    <property type="entry name" value="KH-II_NusA_rpt1"/>
    <property type="match status" value="1"/>
</dbReference>
<dbReference type="CDD" id="cd22529">
    <property type="entry name" value="KH-II_NusA_rpt2"/>
    <property type="match status" value="1"/>
</dbReference>
<dbReference type="InterPro" id="IPR003029">
    <property type="entry name" value="S1_domain"/>
</dbReference>
<keyword evidence="5 7" id="KW-0805">Transcription regulation</keyword>
<comment type="similarity">
    <text evidence="7">Belongs to the NusA family.</text>
</comment>
<proteinExistence type="inferred from homology"/>
<dbReference type="InterPro" id="IPR013735">
    <property type="entry name" value="TF_NusA_N"/>
</dbReference>
<dbReference type="InterPro" id="IPR025249">
    <property type="entry name" value="TF_NusA_KH_1st"/>
</dbReference>
<organism evidence="10 11">
    <name type="scientific">Candidatus Wolfebacteria bacterium CG10_big_fil_rev_8_21_14_0_10_31_9</name>
    <dbReference type="NCBI Taxonomy" id="1975070"/>
    <lineage>
        <taxon>Bacteria</taxon>
        <taxon>Candidatus Wolfeibacteriota</taxon>
    </lineage>
</organism>
<keyword evidence="2 7" id="KW-0963">Cytoplasm</keyword>
<dbReference type="Gene3D" id="2.40.50.140">
    <property type="entry name" value="Nucleic acid-binding proteins"/>
    <property type="match status" value="1"/>
</dbReference>
<dbReference type="GO" id="GO:0003700">
    <property type="term" value="F:DNA-binding transcription factor activity"/>
    <property type="evidence" value="ECO:0007669"/>
    <property type="project" value="InterPro"/>
</dbReference>
<dbReference type="SUPFAM" id="SSF54814">
    <property type="entry name" value="Prokaryotic type KH domain (KH-domain type II)"/>
    <property type="match status" value="2"/>
</dbReference>
<dbReference type="NCBIfam" id="TIGR01953">
    <property type="entry name" value="NusA"/>
    <property type="match status" value="1"/>
</dbReference>
<feature type="compositionally biased region" description="Basic and acidic residues" evidence="8">
    <location>
        <begin position="418"/>
        <end position="434"/>
    </location>
</feature>
<dbReference type="SUPFAM" id="SSF69705">
    <property type="entry name" value="Transcription factor NusA, N-terminal domain"/>
    <property type="match status" value="1"/>
</dbReference>
<gene>
    <name evidence="7 10" type="primary">nusA</name>
    <name evidence="10" type="ORF">COV23_01965</name>
</gene>
<dbReference type="SUPFAM" id="SSF50249">
    <property type="entry name" value="Nucleic acid-binding proteins"/>
    <property type="match status" value="1"/>
</dbReference>
<dbReference type="PROSITE" id="PS50084">
    <property type="entry name" value="KH_TYPE_1"/>
    <property type="match status" value="1"/>
</dbReference>
<comment type="caution">
    <text evidence="10">The sequence shown here is derived from an EMBL/GenBank/DDBJ whole genome shotgun (WGS) entry which is preliminary data.</text>
</comment>
<dbReference type="CDD" id="cd04455">
    <property type="entry name" value="S1_NusA"/>
    <property type="match status" value="1"/>
</dbReference>
<name>A0A2H0RCE2_9BACT</name>
<dbReference type="GO" id="GO:0003723">
    <property type="term" value="F:RNA binding"/>
    <property type="evidence" value="ECO:0007669"/>
    <property type="project" value="UniProtKB-UniRule"/>
</dbReference>
<dbReference type="Pfam" id="PF13184">
    <property type="entry name" value="KH_NusA_1st"/>
    <property type="match status" value="1"/>
</dbReference>
<keyword evidence="1 7" id="KW-0806">Transcription termination</keyword>
<dbReference type="InterPro" id="IPR058582">
    <property type="entry name" value="KH_NusA_2nd"/>
</dbReference>
<feature type="compositionally biased region" description="Acidic residues" evidence="8">
    <location>
        <begin position="407"/>
        <end position="417"/>
    </location>
</feature>
<dbReference type="InterPro" id="IPR036555">
    <property type="entry name" value="NusA_N_sf"/>
</dbReference>
<evidence type="ECO:0000256" key="3">
    <source>
        <dbReference type="ARBA" id="ARBA00022814"/>
    </source>
</evidence>
<dbReference type="Pfam" id="PF08529">
    <property type="entry name" value="NusA_N"/>
    <property type="match status" value="2"/>
</dbReference>
<dbReference type="PANTHER" id="PTHR22648:SF0">
    <property type="entry name" value="TRANSCRIPTION TERMINATION_ANTITERMINATION PROTEIN NUSA"/>
    <property type="match status" value="1"/>
</dbReference>
<evidence type="ECO:0000256" key="6">
    <source>
        <dbReference type="ARBA" id="ARBA00023163"/>
    </source>
</evidence>
<dbReference type="Proteomes" id="UP000231602">
    <property type="component" value="Unassembled WGS sequence"/>
</dbReference>
<dbReference type="InterPro" id="IPR010213">
    <property type="entry name" value="TF_NusA"/>
</dbReference>
<dbReference type="InterPro" id="IPR012340">
    <property type="entry name" value="NA-bd_OB-fold"/>
</dbReference>
<feature type="region of interest" description="Disordered" evidence="8">
    <location>
        <begin position="406"/>
        <end position="434"/>
    </location>
</feature>
<dbReference type="SMART" id="SM00322">
    <property type="entry name" value="KH"/>
    <property type="match status" value="2"/>
</dbReference>
<evidence type="ECO:0000256" key="8">
    <source>
        <dbReference type="SAM" id="MobiDB-lite"/>
    </source>
</evidence>
<dbReference type="Gene3D" id="3.30.300.20">
    <property type="match status" value="2"/>
</dbReference>
<dbReference type="InterPro" id="IPR015946">
    <property type="entry name" value="KH_dom-like_a/b"/>
</dbReference>
<dbReference type="GO" id="GO:0031564">
    <property type="term" value="P:transcription antitermination"/>
    <property type="evidence" value="ECO:0007669"/>
    <property type="project" value="UniProtKB-UniRule"/>
</dbReference>
<feature type="domain" description="S1 motif" evidence="9">
    <location>
        <begin position="189"/>
        <end position="254"/>
    </location>
</feature>
<keyword evidence="4 7" id="KW-0694">RNA-binding</keyword>
<evidence type="ECO:0000256" key="4">
    <source>
        <dbReference type="ARBA" id="ARBA00022884"/>
    </source>
</evidence>
<comment type="subunit">
    <text evidence="7">Monomer. Binds directly to the core enzyme of the DNA-dependent RNA polymerase and to nascent RNA.</text>
</comment>
<evidence type="ECO:0000256" key="2">
    <source>
        <dbReference type="ARBA" id="ARBA00022490"/>
    </source>
</evidence>
<comment type="function">
    <text evidence="7">Participates in both transcription termination and antitermination.</text>
</comment>
<dbReference type="Gene3D" id="3.30.1480.10">
    <property type="entry name" value="NusA, N-terminal domain"/>
    <property type="match status" value="1"/>
</dbReference>
<dbReference type="GO" id="GO:0006353">
    <property type="term" value="P:DNA-templated transcription termination"/>
    <property type="evidence" value="ECO:0007669"/>
    <property type="project" value="UniProtKB-UniRule"/>
</dbReference>
<dbReference type="InterPro" id="IPR009019">
    <property type="entry name" value="KH_sf_prok-type"/>
</dbReference>
<evidence type="ECO:0000256" key="1">
    <source>
        <dbReference type="ARBA" id="ARBA00022472"/>
    </source>
</evidence>
<dbReference type="PANTHER" id="PTHR22648">
    <property type="entry name" value="TRANSCRIPTION TERMINATION FACTOR NUSA"/>
    <property type="match status" value="1"/>
</dbReference>
<dbReference type="FunFam" id="3.30.300.20:FF:000005">
    <property type="entry name" value="Transcription termination/antitermination protein NusA"/>
    <property type="match status" value="1"/>
</dbReference>
<dbReference type="SMART" id="SM00316">
    <property type="entry name" value="S1"/>
    <property type="match status" value="1"/>
</dbReference>
<protein>
    <recommendedName>
        <fullName evidence="7">Transcription termination/antitermination protein NusA</fullName>
    </recommendedName>
</protein>
<evidence type="ECO:0000256" key="5">
    <source>
        <dbReference type="ARBA" id="ARBA00023015"/>
    </source>
</evidence>
<dbReference type="HAMAP" id="MF_00945_B">
    <property type="entry name" value="NusA_B"/>
    <property type="match status" value="1"/>
</dbReference>
<comment type="subcellular location">
    <subcellularLocation>
        <location evidence="7">Cytoplasm</location>
    </subcellularLocation>
</comment>
<dbReference type="InterPro" id="IPR004087">
    <property type="entry name" value="KH_dom"/>
</dbReference>
<dbReference type="FunFam" id="3.30.300.20:FF:000002">
    <property type="entry name" value="Transcription termination/antitermination protein NusA"/>
    <property type="match status" value="1"/>
</dbReference>
<dbReference type="EMBL" id="PCXV01000032">
    <property type="protein sequence ID" value="PIR44046.1"/>
    <property type="molecule type" value="Genomic_DNA"/>
</dbReference>
<evidence type="ECO:0000256" key="7">
    <source>
        <dbReference type="HAMAP-Rule" id="MF_00945"/>
    </source>
</evidence>
<sequence>MIDLKALNWAVKQIAEEKGLSEDQILEAMESSIAAAYKKEYCKKGEIVKSKFDIKTGDLNFWKIKTVVDESTVRMLTEEEIQQEVEKEKEERANKGESTRQVYDKELSVIESIDGEEKLPRYNSDRHILINEAKEIKKDAELGEELTFSLEEHRDFGRIAAQTAKQVILQKIREAERDSVKKEFLDKEGTIISGVVQRIERGNVFVDLGRAMGIMFYNETIPGEYHRIGDRLRFYVMAVQDEEGKRPGIVLSRSHPTFVSKLFELEVPEIAEGLVEIKAIAREAGSRTKIAVYAKEDSIDPIGACVGQRGTRVMSVNNELGNEKIDIIEWHEEPEKFIAASLSPAKVKEVQISQRREAKVFVPEDQLSLAIGKDGQNARLAARLTGWKIDIRSQARPDEVQFNAEIEGGEDAIVESGEEIKSESSESKSIKKEE</sequence>
<dbReference type="InterPro" id="IPR030842">
    <property type="entry name" value="TF_NusA_bacterial"/>
</dbReference>
<dbReference type="GO" id="GO:0005829">
    <property type="term" value="C:cytosol"/>
    <property type="evidence" value="ECO:0007669"/>
    <property type="project" value="TreeGrafter"/>
</dbReference>
<dbReference type="Pfam" id="PF26594">
    <property type="entry name" value="KH_NusA_2nd"/>
    <property type="match status" value="1"/>
</dbReference>
<evidence type="ECO:0000259" key="9">
    <source>
        <dbReference type="PROSITE" id="PS50126"/>
    </source>
</evidence>
<accession>A0A2H0RCE2</accession>
<reference evidence="10 11" key="1">
    <citation type="submission" date="2017-09" db="EMBL/GenBank/DDBJ databases">
        <title>Depth-based differentiation of microbial function through sediment-hosted aquifers and enrichment of novel symbionts in the deep terrestrial subsurface.</title>
        <authorList>
            <person name="Probst A.J."/>
            <person name="Ladd B."/>
            <person name="Jarett J.K."/>
            <person name="Geller-Mcgrath D.E."/>
            <person name="Sieber C.M."/>
            <person name="Emerson J.B."/>
            <person name="Anantharaman K."/>
            <person name="Thomas B.C."/>
            <person name="Malmstrom R."/>
            <person name="Stieglmeier M."/>
            <person name="Klingl A."/>
            <person name="Woyke T."/>
            <person name="Ryan C.M."/>
            <person name="Banfield J.F."/>
        </authorList>
    </citation>
    <scope>NUCLEOTIDE SEQUENCE [LARGE SCALE GENOMIC DNA]</scope>
    <source>
        <strain evidence="10">CG10_big_fil_rev_8_21_14_0_10_31_9</strain>
    </source>
</reference>
<dbReference type="Pfam" id="PF00575">
    <property type="entry name" value="S1"/>
    <property type="match status" value="1"/>
</dbReference>
<dbReference type="PROSITE" id="PS50126">
    <property type="entry name" value="S1"/>
    <property type="match status" value="1"/>
</dbReference>
<keyword evidence="6 7" id="KW-0804">Transcription</keyword>
<keyword evidence="3 7" id="KW-0889">Transcription antitermination</keyword>
<evidence type="ECO:0000313" key="10">
    <source>
        <dbReference type="EMBL" id="PIR44046.1"/>
    </source>
</evidence>
<dbReference type="AlphaFoldDB" id="A0A2H0RCE2"/>